<evidence type="ECO:0000313" key="3">
    <source>
        <dbReference type="Proteomes" id="UP000675664"/>
    </source>
</evidence>
<comment type="caution">
    <text evidence="2">The sequence shown here is derived from an EMBL/GenBank/DDBJ whole genome shotgun (WGS) entry which is preliminary data.</text>
</comment>
<gene>
    <name evidence="2" type="ORF">KCX82_07190</name>
</gene>
<organism evidence="2 3">
    <name type="scientific">Sinanaerobacter chloroacetimidivorans</name>
    <dbReference type="NCBI Taxonomy" id="2818044"/>
    <lineage>
        <taxon>Bacteria</taxon>
        <taxon>Bacillati</taxon>
        <taxon>Bacillota</taxon>
        <taxon>Clostridia</taxon>
        <taxon>Peptostreptococcales</taxon>
        <taxon>Anaerovoracaceae</taxon>
        <taxon>Sinanaerobacter</taxon>
    </lineage>
</organism>
<evidence type="ECO:0000256" key="1">
    <source>
        <dbReference type="SAM" id="MobiDB-lite"/>
    </source>
</evidence>
<feature type="region of interest" description="Disordered" evidence="1">
    <location>
        <begin position="37"/>
        <end position="56"/>
    </location>
</feature>
<dbReference type="Proteomes" id="UP000675664">
    <property type="component" value="Unassembled WGS sequence"/>
</dbReference>
<accession>A0A8J7VZM6</accession>
<reference evidence="2" key="2">
    <citation type="submission" date="2021-04" db="EMBL/GenBank/DDBJ databases">
        <authorList>
            <person name="Liu J."/>
        </authorList>
    </citation>
    <scope>NUCLEOTIDE SEQUENCE</scope>
    <source>
        <strain evidence="2">BAD-6</strain>
    </source>
</reference>
<proteinExistence type="predicted"/>
<dbReference type="RefSeq" id="WP_227017776.1">
    <property type="nucleotide sequence ID" value="NZ_JAGSND010000003.1"/>
</dbReference>
<sequence>MEIPKDLNSIKSAYMMAKSENNKPEMNRLRQEALMAMKNDAPVSKTETKYSGVTDSARNKYDSLELSETGKQISRAGSAPQLIN</sequence>
<reference evidence="2" key="1">
    <citation type="submission" date="2021-04" db="EMBL/GenBank/DDBJ databases">
        <title>Sinoanaerobacter chloroacetimidivorans sp. nov., an obligate anaerobic bacterium isolated from anaerobic sludge.</title>
        <authorList>
            <person name="Bao Y."/>
        </authorList>
    </citation>
    <scope>NUCLEOTIDE SEQUENCE</scope>
    <source>
        <strain evidence="2">BAD-6</strain>
    </source>
</reference>
<protein>
    <submittedName>
        <fullName evidence="2">Uncharacterized protein</fullName>
    </submittedName>
</protein>
<dbReference type="AlphaFoldDB" id="A0A8J7VZM6"/>
<dbReference type="EMBL" id="JAGSND010000003">
    <property type="protein sequence ID" value="MBR0597649.1"/>
    <property type="molecule type" value="Genomic_DNA"/>
</dbReference>
<name>A0A8J7VZM6_9FIRM</name>
<keyword evidence="3" id="KW-1185">Reference proteome</keyword>
<evidence type="ECO:0000313" key="2">
    <source>
        <dbReference type="EMBL" id="MBR0597649.1"/>
    </source>
</evidence>